<comment type="similarity">
    <text evidence="1">Belongs to the class-II aminoacyl-tRNA synthetase family.</text>
</comment>
<dbReference type="EC" id="6.1.1.7" evidence="2"/>
<evidence type="ECO:0000256" key="3">
    <source>
        <dbReference type="ARBA" id="ARBA00022555"/>
    </source>
</evidence>
<dbReference type="InterPro" id="IPR018163">
    <property type="entry name" value="Thr/Ala-tRNA-synth_IIc_edit"/>
</dbReference>
<sequence length="569" mass="62912">MTSQELRQKFIEFFEAKGHILVPSSSLLPKDDPSVLLTTAGMQQFKPYFVGLKDPQVELGGRQAISIQKCFRTADIDDVGDDTHLTFFEMLGNFSFGDYFKTEAIQFAWEFLTTVAGISASCLSATYYNGNRPGTTADIEAKLALDKLDGLNQVSAQPDAENFWGPTGTEGPCGPTVEFHVNGVEVWNLVFNEFYCHPDGKLSPLPVRGVDTGMGLERLSVAVNQLPNIFATDVFKPLMDKLGSLTPRAQRIVADHIRGAVFLLGDHVRPSNKEQGYILRRILRRVLMHIHGSGVRLEDLINTVIDLFGPVYLDLTQNRESINQFARTEADKFSRTIDAGEKELAKLIANGTPRLSGAEAFKLFASYGLPIDFIKEKIPVDESEFDRAFVEHQSISRAGVEKKFGGHGLSAGAAIDPAEQIQITKLHTATHLLHAALREVLGAEVHQAGSDINPERTRFDFNFPRKLIPDEIQRIEAWVNDKISTGFSVKHETLPYAQAIAAGAVAFFKEKYPAQVDVYTIYNEDTGKVISQELCGGPHVTNSHDLGTFRITKEESSSAGVRRIKAVLE</sequence>
<keyword evidence="9" id="KW-0030">Aminoacyl-tRNA synthetase</keyword>
<dbReference type="FunFam" id="3.30.980.10:FF:000004">
    <property type="entry name" value="Alanine--tRNA ligase, cytoplasmic"/>
    <property type="match status" value="1"/>
</dbReference>
<dbReference type="PRINTS" id="PR00980">
    <property type="entry name" value="TRNASYNTHALA"/>
</dbReference>
<evidence type="ECO:0000256" key="7">
    <source>
        <dbReference type="ARBA" id="ARBA00022884"/>
    </source>
</evidence>
<dbReference type="SUPFAM" id="SSF101353">
    <property type="entry name" value="Putative anticodon-binding domain of alanyl-tRNA synthetase (AlaRS)"/>
    <property type="match status" value="1"/>
</dbReference>
<dbReference type="InterPro" id="IPR018165">
    <property type="entry name" value="Ala-tRNA-synth_IIc_core"/>
</dbReference>
<keyword evidence="8" id="KW-0648">Protein biosynthesis</keyword>
<keyword evidence="5" id="KW-0547">Nucleotide-binding</keyword>
<dbReference type="AlphaFoldDB" id="A0A0G2A4K5"/>
<dbReference type="GO" id="GO:0004813">
    <property type="term" value="F:alanine-tRNA ligase activity"/>
    <property type="evidence" value="ECO:0007669"/>
    <property type="project" value="UniProtKB-EC"/>
</dbReference>
<feature type="domain" description="Alanyl-transfer RNA synthetases family profile" evidence="10">
    <location>
        <begin position="1"/>
        <end position="569"/>
    </location>
</feature>
<dbReference type="GO" id="GO:0000049">
    <property type="term" value="F:tRNA binding"/>
    <property type="evidence" value="ECO:0007669"/>
    <property type="project" value="UniProtKB-KW"/>
</dbReference>
<dbReference type="Pfam" id="PF01411">
    <property type="entry name" value="tRNA-synt_2c"/>
    <property type="match status" value="1"/>
</dbReference>
<keyword evidence="7" id="KW-0694">RNA-binding</keyword>
<evidence type="ECO:0000256" key="4">
    <source>
        <dbReference type="ARBA" id="ARBA00022598"/>
    </source>
</evidence>
<dbReference type="PANTHER" id="PTHR11777:SF9">
    <property type="entry name" value="ALANINE--TRNA LIGASE, CYTOPLASMIC"/>
    <property type="match status" value="1"/>
</dbReference>
<dbReference type="InterPro" id="IPR045864">
    <property type="entry name" value="aa-tRNA-synth_II/BPL/LPL"/>
</dbReference>
<dbReference type="SUPFAM" id="SSF55681">
    <property type="entry name" value="Class II aaRS and biotin synthetases"/>
    <property type="match status" value="1"/>
</dbReference>
<evidence type="ECO:0000313" key="11">
    <source>
        <dbReference type="EMBL" id="KKW27164.1"/>
    </source>
</evidence>
<evidence type="ECO:0000256" key="6">
    <source>
        <dbReference type="ARBA" id="ARBA00022840"/>
    </source>
</evidence>
<gene>
    <name evidence="11" type="ORF">VF00_C0001G0099</name>
</gene>
<dbReference type="Pfam" id="PF07973">
    <property type="entry name" value="tRNA_SAD"/>
    <property type="match status" value="1"/>
</dbReference>
<dbReference type="GO" id="GO:0005524">
    <property type="term" value="F:ATP binding"/>
    <property type="evidence" value="ECO:0007669"/>
    <property type="project" value="UniProtKB-KW"/>
</dbReference>
<evidence type="ECO:0000256" key="2">
    <source>
        <dbReference type="ARBA" id="ARBA00013168"/>
    </source>
</evidence>
<dbReference type="InterPro" id="IPR018162">
    <property type="entry name" value="Ala-tRNA-ligase_IIc_anticod-bd"/>
</dbReference>
<keyword evidence="6" id="KW-0067">ATP-binding</keyword>
<dbReference type="Gene3D" id="3.30.930.10">
    <property type="entry name" value="Bira Bifunctional Protein, Domain 2"/>
    <property type="match status" value="1"/>
</dbReference>
<dbReference type="InterPro" id="IPR002318">
    <property type="entry name" value="Ala-tRNA-lgiase_IIc"/>
</dbReference>
<dbReference type="CDD" id="cd00673">
    <property type="entry name" value="AlaRS_core"/>
    <property type="match status" value="1"/>
</dbReference>
<evidence type="ECO:0000256" key="5">
    <source>
        <dbReference type="ARBA" id="ARBA00022741"/>
    </source>
</evidence>
<dbReference type="PATRIC" id="fig|1620414.3.peg.104"/>
<dbReference type="SMART" id="SM00863">
    <property type="entry name" value="tRNA_SAD"/>
    <property type="match status" value="1"/>
</dbReference>
<dbReference type="Gene3D" id="3.30.54.20">
    <property type="match status" value="1"/>
</dbReference>
<keyword evidence="3" id="KW-0820">tRNA-binding</keyword>
<evidence type="ECO:0000256" key="8">
    <source>
        <dbReference type="ARBA" id="ARBA00022917"/>
    </source>
</evidence>
<protein>
    <recommendedName>
        <fullName evidence="2">alanine--tRNA ligase</fullName>
        <ecNumber evidence="2">6.1.1.7</ecNumber>
    </recommendedName>
</protein>
<dbReference type="PROSITE" id="PS50860">
    <property type="entry name" value="AA_TRNA_LIGASE_II_ALA"/>
    <property type="match status" value="1"/>
</dbReference>
<dbReference type="GO" id="GO:0006419">
    <property type="term" value="P:alanyl-tRNA aminoacylation"/>
    <property type="evidence" value="ECO:0007669"/>
    <property type="project" value="InterPro"/>
</dbReference>
<dbReference type="PANTHER" id="PTHR11777">
    <property type="entry name" value="ALANYL-TRNA SYNTHETASE"/>
    <property type="match status" value="1"/>
</dbReference>
<evidence type="ECO:0000259" key="10">
    <source>
        <dbReference type="PROSITE" id="PS50860"/>
    </source>
</evidence>
<dbReference type="EMBL" id="LCRB01000001">
    <property type="protein sequence ID" value="KKW27164.1"/>
    <property type="molecule type" value="Genomic_DNA"/>
</dbReference>
<organism evidence="11 12">
    <name type="scientific">candidate division Kazan bacterium GW2011_GWB1_52_7</name>
    <dbReference type="NCBI Taxonomy" id="1620414"/>
    <lineage>
        <taxon>Bacteria</taxon>
        <taxon>Bacteria division Kazan-3B-28</taxon>
    </lineage>
</organism>
<evidence type="ECO:0000256" key="1">
    <source>
        <dbReference type="ARBA" id="ARBA00008226"/>
    </source>
</evidence>
<dbReference type="GO" id="GO:0005737">
    <property type="term" value="C:cytoplasm"/>
    <property type="evidence" value="ECO:0007669"/>
    <property type="project" value="InterPro"/>
</dbReference>
<evidence type="ECO:0000313" key="12">
    <source>
        <dbReference type="Proteomes" id="UP000034913"/>
    </source>
</evidence>
<dbReference type="GO" id="GO:0002161">
    <property type="term" value="F:aminoacyl-tRNA deacylase activity"/>
    <property type="evidence" value="ECO:0007669"/>
    <property type="project" value="TreeGrafter"/>
</dbReference>
<dbReference type="InterPro" id="IPR050058">
    <property type="entry name" value="Ala-tRNA_ligase"/>
</dbReference>
<accession>A0A0G2A4K5</accession>
<evidence type="ECO:0000256" key="9">
    <source>
        <dbReference type="ARBA" id="ARBA00023146"/>
    </source>
</evidence>
<dbReference type="SUPFAM" id="SSF55186">
    <property type="entry name" value="ThrRS/AlaRS common domain"/>
    <property type="match status" value="1"/>
</dbReference>
<dbReference type="Proteomes" id="UP000034913">
    <property type="component" value="Unassembled WGS sequence"/>
</dbReference>
<dbReference type="InterPro" id="IPR012947">
    <property type="entry name" value="tRNA_SAD"/>
</dbReference>
<reference evidence="11 12" key="1">
    <citation type="journal article" date="2015" name="Nature">
        <title>rRNA introns, odd ribosomes, and small enigmatic genomes across a large radiation of phyla.</title>
        <authorList>
            <person name="Brown C.T."/>
            <person name="Hug L.A."/>
            <person name="Thomas B.C."/>
            <person name="Sharon I."/>
            <person name="Castelle C.J."/>
            <person name="Singh A."/>
            <person name="Wilkins M.J."/>
            <person name="Williams K.H."/>
            <person name="Banfield J.F."/>
        </authorList>
    </citation>
    <scope>NUCLEOTIDE SEQUENCE [LARGE SCALE GENOMIC DNA]</scope>
</reference>
<dbReference type="Gene3D" id="3.30.980.10">
    <property type="entry name" value="Threonyl-trna Synthetase, Chain A, domain 2"/>
    <property type="match status" value="1"/>
</dbReference>
<dbReference type="InterPro" id="IPR018164">
    <property type="entry name" value="Ala-tRNA-synth_IIc_N"/>
</dbReference>
<comment type="caution">
    <text evidence="11">The sequence shown here is derived from an EMBL/GenBank/DDBJ whole genome shotgun (WGS) entry which is preliminary data.</text>
</comment>
<proteinExistence type="inferred from homology"/>
<keyword evidence="4 11" id="KW-0436">Ligase</keyword>
<name>A0A0G2A4K5_UNCK3</name>